<dbReference type="SUPFAM" id="SSF56935">
    <property type="entry name" value="Porins"/>
    <property type="match status" value="1"/>
</dbReference>
<dbReference type="PANTHER" id="PTHR30069">
    <property type="entry name" value="TONB-DEPENDENT OUTER MEMBRANE RECEPTOR"/>
    <property type="match status" value="1"/>
</dbReference>
<keyword evidence="2" id="KW-0472">Membrane</keyword>
<dbReference type="InterPro" id="IPR037066">
    <property type="entry name" value="Plug_dom_sf"/>
</dbReference>
<keyword evidence="2" id="KW-0813">Transport</keyword>
<dbReference type="GO" id="GO:0015344">
    <property type="term" value="F:siderophore uptake transmembrane transporter activity"/>
    <property type="evidence" value="ECO:0007669"/>
    <property type="project" value="TreeGrafter"/>
</dbReference>
<keyword evidence="2" id="KW-0998">Cell outer membrane</keyword>
<protein>
    <recommendedName>
        <fullName evidence="4">TonB-dependent receptor plug domain-containing protein</fullName>
    </recommendedName>
</protein>
<feature type="compositionally biased region" description="Low complexity" evidence="3">
    <location>
        <begin position="96"/>
        <end position="109"/>
    </location>
</feature>
<name>A0A2Z3GNF4_9BACT</name>
<sequence>MPTVVIDRTRLNQTSGTNVIDAIAHTPGLSQITTGAAISKPVVRGLGYNRVTTLNNGAKQEDQQWGDEHGIEIDEFSIDRAEIIKGPGSLLYGSDAMASPPEASATPASVGSASATGYAPASC</sequence>
<keyword evidence="6" id="KW-1185">Reference proteome</keyword>
<dbReference type="KEGG" id="hnv:DDQ68_06655"/>
<feature type="domain" description="TonB-dependent receptor plug" evidence="4">
    <location>
        <begin position="3"/>
        <end position="98"/>
    </location>
</feature>
<dbReference type="RefSeq" id="WP_109655601.1">
    <property type="nucleotide sequence ID" value="NZ_CP029145.1"/>
</dbReference>
<dbReference type="Proteomes" id="UP000245999">
    <property type="component" value="Chromosome"/>
</dbReference>
<dbReference type="PANTHER" id="PTHR30069:SF29">
    <property type="entry name" value="HEMOGLOBIN AND HEMOGLOBIN-HAPTOGLOBIN-BINDING PROTEIN 1-RELATED"/>
    <property type="match status" value="1"/>
</dbReference>
<proteinExistence type="inferred from homology"/>
<dbReference type="PROSITE" id="PS52016">
    <property type="entry name" value="TONB_DEPENDENT_REC_3"/>
    <property type="match status" value="1"/>
</dbReference>
<dbReference type="InterPro" id="IPR039426">
    <property type="entry name" value="TonB-dep_rcpt-like"/>
</dbReference>
<dbReference type="Gene3D" id="2.170.130.10">
    <property type="entry name" value="TonB-dependent receptor, plug domain"/>
    <property type="match status" value="1"/>
</dbReference>
<comment type="subcellular location">
    <subcellularLocation>
        <location evidence="2">Cell outer membrane</location>
        <topology evidence="2">Multi-pass membrane protein</topology>
    </subcellularLocation>
</comment>
<keyword evidence="2" id="KW-0812">Transmembrane</keyword>
<dbReference type="Pfam" id="PF07715">
    <property type="entry name" value="Plug"/>
    <property type="match status" value="1"/>
</dbReference>
<dbReference type="EMBL" id="CP029145">
    <property type="protein sequence ID" value="AWM32495.1"/>
    <property type="molecule type" value="Genomic_DNA"/>
</dbReference>
<evidence type="ECO:0000259" key="4">
    <source>
        <dbReference type="Pfam" id="PF07715"/>
    </source>
</evidence>
<gene>
    <name evidence="5" type="ORF">DDQ68_06655</name>
</gene>
<dbReference type="OrthoDB" id="9795928at2"/>
<dbReference type="GO" id="GO:0044718">
    <property type="term" value="P:siderophore transmembrane transport"/>
    <property type="evidence" value="ECO:0007669"/>
    <property type="project" value="TreeGrafter"/>
</dbReference>
<evidence type="ECO:0000313" key="5">
    <source>
        <dbReference type="EMBL" id="AWM32495.1"/>
    </source>
</evidence>
<comment type="similarity">
    <text evidence="2">Belongs to the TonB-dependent receptor family.</text>
</comment>
<keyword evidence="1" id="KW-0732">Signal</keyword>
<dbReference type="InterPro" id="IPR012910">
    <property type="entry name" value="Plug_dom"/>
</dbReference>
<accession>A0A2Z3GNF4</accession>
<feature type="region of interest" description="Disordered" evidence="3">
    <location>
        <begin position="94"/>
        <end position="123"/>
    </location>
</feature>
<evidence type="ECO:0000256" key="3">
    <source>
        <dbReference type="SAM" id="MobiDB-lite"/>
    </source>
</evidence>
<evidence type="ECO:0000256" key="2">
    <source>
        <dbReference type="PROSITE-ProRule" id="PRU01360"/>
    </source>
</evidence>
<dbReference type="GO" id="GO:0009279">
    <property type="term" value="C:cell outer membrane"/>
    <property type="evidence" value="ECO:0007669"/>
    <property type="project" value="UniProtKB-SubCell"/>
</dbReference>
<dbReference type="AlphaFoldDB" id="A0A2Z3GNF4"/>
<keyword evidence="2" id="KW-1134">Transmembrane beta strand</keyword>
<organism evidence="5 6">
    <name type="scientific">Hymenobacter nivis</name>
    <dbReference type="NCBI Taxonomy" id="1850093"/>
    <lineage>
        <taxon>Bacteria</taxon>
        <taxon>Pseudomonadati</taxon>
        <taxon>Bacteroidota</taxon>
        <taxon>Cytophagia</taxon>
        <taxon>Cytophagales</taxon>
        <taxon>Hymenobacteraceae</taxon>
        <taxon>Hymenobacter</taxon>
    </lineage>
</organism>
<reference evidence="6" key="1">
    <citation type="submission" date="2018-04" db="EMBL/GenBank/DDBJ databases">
        <title>Complete genome of Antarctic heterotrophic bacterium Hymenobacter nivis.</title>
        <authorList>
            <person name="Terashima M."/>
        </authorList>
    </citation>
    <scope>NUCLEOTIDE SEQUENCE [LARGE SCALE GENOMIC DNA]</scope>
    <source>
        <strain evidence="6">NBRC 111535</strain>
    </source>
</reference>
<evidence type="ECO:0000256" key="1">
    <source>
        <dbReference type="ARBA" id="ARBA00022729"/>
    </source>
</evidence>
<evidence type="ECO:0000313" key="6">
    <source>
        <dbReference type="Proteomes" id="UP000245999"/>
    </source>
</evidence>